<dbReference type="SUPFAM" id="SSF46767">
    <property type="entry name" value="Methylated DNA-protein cysteine methyltransferase, C-terminal domain"/>
    <property type="match status" value="1"/>
</dbReference>
<comment type="catalytic activity">
    <reaction evidence="8">
        <text>a 6-O-methyl-2'-deoxyguanosine in DNA + L-cysteinyl-[protein] = S-methyl-L-cysteinyl-[protein] + a 2'-deoxyguanosine in DNA</text>
        <dbReference type="Rhea" id="RHEA:24000"/>
        <dbReference type="Rhea" id="RHEA-COMP:10131"/>
        <dbReference type="Rhea" id="RHEA-COMP:10132"/>
        <dbReference type="Rhea" id="RHEA-COMP:11367"/>
        <dbReference type="Rhea" id="RHEA-COMP:11368"/>
        <dbReference type="ChEBI" id="CHEBI:29950"/>
        <dbReference type="ChEBI" id="CHEBI:82612"/>
        <dbReference type="ChEBI" id="CHEBI:85445"/>
        <dbReference type="ChEBI" id="CHEBI:85448"/>
        <dbReference type="EC" id="2.1.1.63"/>
    </reaction>
</comment>
<dbReference type="NCBIfam" id="TIGR00589">
    <property type="entry name" value="ogt"/>
    <property type="match status" value="1"/>
</dbReference>
<reference evidence="10 11" key="1">
    <citation type="submission" date="2019-06" db="EMBL/GenBank/DDBJ databases">
        <authorList>
            <person name="Li J."/>
        </authorList>
    </citation>
    <scope>NUCLEOTIDE SEQUENCE [LARGE SCALE GENOMIC DNA]</scope>
    <source>
        <strain evidence="10 11">LMG 28165</strain>
    </source>
</reference>
<dbReference type="CDD" id="cd06445">
    <property type="entry name" value="ATase"/>
    <property type="match status" value="1"/>
</dbReference>
<keyword evidence="5 10" id="KW-0808">Transferase</keyword>
<comment type="catalytic activity">
    <reaction evidence="1">
        <text>a 4-O-methyl-thymidine in DNA + L-cysteinyl-[protein] = a thymidine in DNA + S-methyl-L-cysteinyl-[protein]</text>
        <dbReference type="Rhea" id="RHEA:53428"/>
        <dbReference type="Rhea" id="RHEA-COMP:10131"/>
        <dbReference type="Rhea" id="RHEA-COMP:10132"/>
        <dbReference type="Rhea" id="RHEA-COMP:13555"/>
        <dbReference type="Rhea" id="RHEA-COMP:13556"/>
        <dbReference type="ChEBI" id="CHEBI:29950"/>
        <dbReference type="ChEBI" id="CHEBI:82612"/>
        <dbReference type="ChEBI" id="CHEBI:137386"/>
        <dbReference type="ChEBI" id="CHEBI:137387"/>
        <dbReference type="EC" id="2.1.1.63"/>
    </reaction>
</comment>
<name>A0A5C4U6C4_9CORY</name>
<dbReference type="GO" id="GO:0003908">
    <property type="term" value="F:methylated-DNA-[protein]-cysteine S-methyltransferase activity"/>
    <property type="evidence" value="ECO:0007669"/>
    <property type="project" value="UniProtKB-EC"/>
</dbReference>
<evidence type="ECO:0000256" key="7">
    <source>
        <dbReference type="ARBA" id="ARBA00023204"/>
    </source>
</evidence>
<keyword evidence="11" id="KW-1185">Reference proteome</keyword>
<sequence length="161" mass="17207">MAHTHQLLDTPLGTLTVVSSSRGLVRLGFDGEDVLSLYPDSRRGEVPAAALIAAYFEGTDCLGQIAVDVENTGFQGHARQAMREIPFGQTRTYTQLAALSGSPRAVRAAGTACATNPVPLVIPCHRITRSDGSVGNYRGGHSAKIFLLEHEQRNLNGQSHV</sequence>
<dbReference type="InterPro" id="IPR036631">
    <property type="entry name" value="MGMT_N_sf"/>
</dbReference>
<dbReference type="InterPro" id="IPR036217">
    <property type="entry name" value="MethylDNA_cys_MeTrfase_DNAb"/>
</dbReference>
<keyword evidence="6" id="KW-0227">DNA damage</keyword>
<dbReference type="PANTHER" id="PTHR10815:SF13">
    <property type="entry name" value="METHYLATED-DNA--PROTEIN-CYSTEINE METHYLTRANSFERASE"/>
    <property type="match status" value="1"/>
</dbReference>
<evidence type="ECO:0000256" key="1">
    <source>
        <dbReference type="ARBA" id="ARBA00001286"/>
    </source>
</evidence>
<dbReference type="FunFam" id="1.10.10.10:FF:000214">
    <property type="entry name" value="Methylated-DNA--protein-cysteine methyltransferase"/>
    <property type="match status" value="1"/>
</dbReference>
<keyword evidence="7" id="KW-0234">DNA repair</keyword>
<dbReference type="EMBL" id="VDHJ01000001">
    <property type="protein sequence ID" value="TNM00436.1"/>
    <property type="molecule type" value="Genomic_DNA"/>
</dbReference>
<comment type="similarity">
    <text evidence="2">Belongs to the MGMT family.</text>
</comment>
<accession>A0A5C4U6C4</accession>
<dbReference type="AlphaFoldDB" id="A0A5C4U6C4"/>
<evidence type="ECO:0000256" key="3">
    <source>
        <dbReference type="ARBA" id="ARBA00011918"/>
    </source>
</evidence>
<gene>
    <name evidence="10" type="ORF">FHE74_00340</name>
</gene>
<protein>
    <recommendedName>
        <fullName evidence="3">methylated-DNA--[protein]-cysteine S-methyltransferase</fullName>
        <ecNumber evidence="3">2.1.1.63</ecNumber>
    </recommendedName>
</protein>
<dbReference type="SUPFAM" id="SSF53155">
    <property type="entry name" value="Methylated DNA-protein cysteine methyltransferase domain"/>
    <property type="match status" value="1"/>
</dbReference>
<dbReference type="InterPro" id="IPR014048">
    <property type="entry name" value="MethylDNA_cys_MeTrfase_DNA-bd"/>
</dbReference>
<evidence type="ECO:0000256" key="2">
    <source>
        <dbReference type="ARBA" id="ARBA00008711"/>
    </source>
</evidence>
<evidence type="ECO:0000256" key="5">
    <source>
        <dbReference type="ARBA" id="ARBA00022679"/>
    </source>
</evidence>
<dbReference type="RefSeq" id="WP_139464434.1">
    <property type="nucleotide sequence ID" value="NZ_VDHJ01000001.1"/>
</dbReference>
<comment type="caution">
    <text evidence="10">The sequence shown here is derived from an EMBL/GenBank/DDBJ whole genome shotgun (WGS) entry which is preliminary data.</text>
</comment>
<feature type="domain" description="Methylated-DNA-[protein]-cysteine S-methyltransferase DNA binding" evidence="9">
    <location>
        <begin position="74"/>
        <end position="152"/>
    </location>
</feature>
<dbReference type="PANTHER" id="PTHR10815">
    <property type="entry name" value="METHYLATED-DNA--PROTEIN-CYSTEINE METHYLTRANSFERASE"/>
    <property type="match status" value="1"/>
</dbReference>
<evidence type="ECO:0000256" key="8">
    <source>
        <dbReference type="ARBA" id="ARBA00049348"/>
    </source>
</evidence>
<proteinExistence type="inferred from homology"/>
<dbReference type="OrthoDB" id="9802228at2"/>
<evidence type="ECO:0000259" key="9">
    <source>
        <dbReference type="Pfam" id="PF01035"/>
    </source>
</evidence>
<dbReference type="GO" id="GO:0006281">
    <property type="term" value="P:DNA repair"/>
    <property type="evidence" value="ECO:0007669"/>
    <property type="project" value="UniProtKB-KW"/>
</dbReference>
<keyword evidence="4 10" id="KW-0489">Methyltransferase</keyword>
<organism evidence="10 11">
    <name type="scientific">Corynebacterium tapiri</name>
    <dbReference type="NCBI Taxonomy" id="1448266"/>
    <lineage>
        <taxon>Bacteria</taxon>
        <taxon>Bacillati</taxon>
        <taxon>Actinomycetota</taxon>
        <taxon>Actinomycetes</taxon>
        <taxon>Mycobacteriales</taxon>
        <taxon>Corynebacteriaceae</taxon>
        <taxon>Corynebacterium</taxon>
    </lineage>
</organism>
<dbReference type="EC" id="2.1.1.63" evidence="3"/>
<evidence type="ECO:0000256" key="6">
    <source>
        <dbReference type="ARBA" id="ARBA00022763"/>
    </source>
</evidence>
<evidence type="ECO:0000313" key="10">
    <source>
        <dbReference type="EMBL" id="TNM00436.1"/>
    </source>
</evidence>
<dbReference type="Proteomes" id="UP000312032">
    <property type="component" value="Unassembled WGS sequence"/>
</dbReference>
<dbReference type="Pfam" id="PF01035">
    <property type="entry name" value="DNA_binding_1"/>
    <property type="match status" value="1"/>
</dbReference>
<dbReference type="InterPro" id="IPR036388">
    <property type="entry name" value="WH-like_DNA-bd_sf"/>
</dbReference>
<dbReference type="GO" id="GO:0032259">
    <property type="term" value="P:methylation"/>
    <property type="evidence" value="ECO:0007669"/>
    <property type="project" value="UniProtKB-KW"/>
</dbReference>
<dbReference type="Gene3D" id="1.10.10.10">
    <property type="entry name" value="Winged helix-like DNA-binding domain superfamily/Winged helix DNA-binding domain"/>
    <property type="match status" value="1"/>
</dbReference>
<evidence type="ECO:0000256" key="4">
    <source>
        <dbReference type="ARBA" id="ARBA00022603"/>
    </source>
</evidence>
<evidence type="ECO:0000313" key="11">
    <source>
        <dbReference type="Proteomes" id="UP000312032"/>
    </source>
</evidence>